<keyword evidence="1" id="KW-0378">Hydrolase</keyword>
<keyword evidence="1" id="KW-0645">Protease</keyword>
<dbReference type="Proteomes" id="UP000595814">
    <property type="component" value="Chromosome"/>
</dbReference>
<keyword evidence="2" id="KW-1185">Reference proteome</keyword>
<proteinExistence type="predicted"/>
<organism evidence="1 2">
    <name type="scientific">Miniphocaeibacter halophilus</name>
    <dbReference type="NCBI Taxonomy" id="2931922"/>
    <lineage>
        <taxon>Bacteria</taxon>
        <taxon>Bacillati</taxon>
        <taxon>Bacillota</taxon>
        <taxon>Tissierellia</taxon>
        <taxon>Tissierellales</taxon>
        <taxon>Peptoniphilaceae</taxon>
        <taxon>Miniphocaeibacter</taxon>
    </lineage>
</organism>
<evidence type="ECO:0000313" key="2">
    <source>
        <dbReference type="Proteomes" id="UP000595814"/>
    </source>
</evidence>
<gene>
    <name evidence="1" type="ORF">JFY71_00255</name>
</gene>
<sequence length="467" mass="53542">MSDKKRKSFSDINKKYSFLDEGVEGLKNRNVTRDEEARRRTMSENSEKNNRQGRNQQTHRNPRSNNNRQDFRDHTIKMDAQAIEKERRRVEMKARREREQKRKKRLTISVFLGIVIVVIVAFAFKTWLDKGNAKTNPIVATEPAEKKQNKETDVETLKGFVVTTKATKCFEDSNDSSTELKEILAGEYLEKYGTVDEFTKIKYQGTEGYVHTVDITEISKEDELKVIDGILIVNNKYTLPEEYEAGKNSEANTNFDIMVKAAKTDDVNIKVASDYRSYELQKNNSYDSEGISAYGEYLSDGSQVPAGASEHQTGLAFDVYGEYDNKYSKNFADSKEYKWLKENAHKYGFIIRYPEGKEEITGRKAEPWHLRYVGTKAAKEIHANNQTLEEYLGLVKNTGNEDENTNNELKENNNSNNDEKNNSSADNNSSNNNDSNSLDNNSNEENNNRSSNKKEDSDNSKNNENNN</sequence>
<evidence type="ECO:0000313" key="1">
    <source>
        <dbReference type="EMBL" id="QQK08005.1"/>
    </source>
</evidence>
<protein>
    <submittedName>
        <fullName evidence="1">D-alanyl-D-alanine carboxypeptidase family protein</fullName>
    </submittedName>
</protein>
<accession>A0AC61MR20</accession>
<keyword evidence="1" id="KW-0121">Carboxypeptidase</keyword>
<reference evidence="1 2" key="1">
    <citation type="journal article" date="2022" name="Int. J. Syst. Evol. Microbiol.">
        <title>Miniphocaeibacter halophilus sp. nov., an ammonium-tolerant acetate-producing bacterium isolated from a biogas system.</title>
        <authorList>
            <person name="Schnurer A."/>
            <person name="Singh A."/>
            <person name="Bi S."/>
            <person name="Qiao W."/>
            <person name="Westerholm M."/>
        </authorList>
    </citation>
    <scope>NUCLEOTIDE SEQUENCE [LARGE SCALE GENOMIC DNA]</scope>
    <source>
        <strain evidence="1 2">AMB_01</strain>
    </source>
</reference>
<dbReference type="EMBL" id="CP066744">
    <property type="protein sequence ID" value="QQK08005.1"/>
    <property type="molecule type" value="Genomic_DNA"/>
</dbReference>
<name>A0AC61MR20_9FIRM</name>